<comment type="caution">
    <text evidence="2">The sequence shown here is derived from an EMBL/GenBank/DDBJ whole genome shotgun (WGS) entry which is preliminary data.</text>
</comment>
<dbReference type="EMBL" id="CAMPGE010006223">
    <property type="protein sequence ID" value="CAI2365071.1"/>
    <property type="molecule type" value="Genomic_DNA"/>
</dbReference>
<evidence type="ECO:0000313" key="2">
    <source>
        <dbReference type="EMBL" id="CAI2365071.1"/>
    </source>
</evidence>
<protein>
    <submittedName>
        <fullName evidence="2">Uncharacterized protein</fullName>
    </submittedName>
</protein>
<evidence type="ECO:0000256" key="1">
    <source>
        <dbReference type="SAM" id="Phobius"/>
    </source>
</evidence>
<accession>A0AAD1XBP9</accession>
<keyword evidence="1" id="KW-1133">Transmembrane helix</keyword>
<organism evidence="2 3">
    <name type="scientific">Euplotes crassus</name>
    <dbReference type="NCBI Taxonomy" id="5936"/>
    <lineage>
        <taxon>Eukaryota</taxon>
        <taxon>Sar</taxon>
        <taxon>Alveolata</taxon>
        <taxon>Ciliophora</taxon>
        <taxon>Intramacronucleata</taxon>
        <taxon>Spirotrichea</taxon>
        <taxon>Hypotrichia</taxon>
        <taxon>Euplotida</taxon>
        <taxon>Euplotidae</taxon>
        <taxon>Moneuplotes</taxon>
    </lineage>
</organism>
<dbReference type="Proteomes" id="UP001295684">
    <property type="component" value="Unassembled WGS sequence"/>
</dbReference>
<evidence type="ECO:0000313" key="3">
    <source>
        <dbReference type="Proteomes" id="UP001295684"/>
    </source>
</evidence>
<reference evidence="2" key="1">
    <citation type="submission" date="2023-07" db="EMBL/GenBank/DDBJ databases">
        <authorList>
            <consortium name="AG Swart"/>
            <person name="Singh M."/>
            <person name="Singh A."/>
            <person name="Seah K."/>
            <person name="Emmerich C."/>
        </authorList>
    </citation>
    <scope>NUCLEOTIDE SEQUENCE</scope>
    <source>
        <strain evidence="2">DP1</strain>
    </source>
</reference>
<gene>
    <name evidence="2" type="ORF">ECRASSUSDP1_LOCUS6421</name>
</gene>
<feature type="transmembrane region" description="Helical" evidence="1">
    <location>
        <begin position="12"/>
        <end position="33"/>
    </location>
</feature>
<keyword evidence="3" id="KW-1185">Reference proteome</keyword>
<name>A0AAD1XBP9_EUPCR</name>
<sequence>MPLYSEASKFFQISLILIIFICFGLGVELRNFLIFQTYSPLNRFFAFKTRHQFCSRVFCT</sequence>
<dbReference type="AlphaFoldDB" id="A0AAD1XBP9"/>
<proteinExistence type="predicted"/>
<keyword evidence="1" id="KW-0812">Transmembrane</keyword>
<keyword evidence="1" id="KW-0472">Membrane</keyword>